<proteinExistence type="predicted"/>
<protein>
    <submittedName>
        <fullName evidence="1">Uncharacterized protein</fullName>
    </submittedName>
</protein>
<comment type="caution">
    <text evidence="1">The sequence shown here is derived from an EMBL/GenBank/DDBJ whole genome shotgun (WGS) entry which is preliminary data.</text>
</comment>
<dbReference type="EMBL" id="BLKS01000001">
    <property type="protein sequence ID" value="GFG50093.1"/>
    <property type="molecule type" value="Genomic_DNA"/>
</dbReference>
<gene>
    <name evidence="1" type="ORF">MAGR_15340</name>
</gene>
<evidence type="ECO:0000313" key="1">
    <source>
        <dbReference type="EMBL" id="GFG50093.1"/>
    </source>
</evidence>
<dbReference type="Proteomes" id="UP000465302">
    <property type="component" value="Unassembled WGS sequence"/>
</dbReference>
<name>A0A7I9VXG6_MYCAG</name>
<reference evidence="1 2" key="1">
    <citation type="journal article" date="2019" name="Emerg. Microbes Infect.">
        <title>Comprehensive subspecies identification of 175 nontuberculous mycobacteria species based on 7547 genomic profiles.</title>
        <authorList>
            <person name="Matsumoto Y."/>
            <person name="Kinjo T."/>
            <person name="Motooka D."/>
            <person name="Nabeya D."/>
            <person name="Jung N."/>
            <person name="Uechi K."/>
            <person name="Horii T."/>
            <person name="Iida T."/>
            <person name="Fujita J."/>
            <person name="Nakamura S."/>
        </authorList>
    </citation>
    <scope>NUCLEOTIDE SEQUENCE [LARGE SCALE GENOMIC DNA]</scope>
    <source>
        <strain evidence="1 2">JCM 6377</strain>
    </source>
</reference>
<organism evidence="1 2">
    <name type="scientific">Mycolicibacterium agri</name>
    <name type="common">Mycobacterium agri</name>
    <dbReference type="NCBI Taxonomy" id="36811"/>
    <lineage>
        <taxon>Bacteria</taxon>
        <taxon>Bacillati</taxon>
        <taxon>Actinomycetota</taxon>
        <taxon>Actinomycetes</taxon>
        <taxon>Mycobacteriales</taxon>
        <taxon>Mycobacteriaceae</taxon>
        <taxon>Mycolicibacterium</taxon>
    </lineage>
</organism>
<evidence type="ECO:0000313" key="2">
    <source>
        <dbReference type="Proteomes" id="UP000465302"/>
    </source>
</evidence>
<sequence>MERDPSVDAPRYGHAGYLMRRDRRQSSPTKRFNIRSASGAAHGLDHLRRHTGTVHQREQITPDAALIRQCHRQYRIGGDCSVHRATPVMQDSKRRRGRESIDCDHHRVRRVRDLNRCERHEQ</sequence>
<accession>A0A7I9VXG6</accession>
<dbReference type="AlphaFoldDB" id="A0A7I9VXG6"/>